<evidence type="ECO:0000313" key="2">
    <source>
        <dbReference type="EMBL" id="GEL25478.1"/>
    </source>
</evidence>
<dbReference type="InterPro" id="IPR004843">
    <property type="entry name" value="Calcineurin-like_PHP"/>
</dbReference>
<evidence type="ECO:0000259" key="1">
    <source>
        <dbReference type="Pfam" id="PF00149"/>
    </source>
</evidence>
<dbReference type="Gene3D" id="3.60.21.10">
    <property type="match status" value="1"/>
</dbReference>
<evidence type="ECO:0000313" key="3">
    <source>
        <dbReference type="Proteomes" id="UP000321685"/>
    </source>
</evidence>
<dbReference type="EMBL" id="BJVJ01000055">
    <property type="protein sequence ID" value="GEL25478.1"/>
    <property type="molecule type" value="Genomic_DNA"/>
</dbReference>
<dbReference type="RefSeq" id="WP_147111756.1">
    <property type="nucleotide sequence ID" value="NZ_BJVJ01000055.1"/>
</dbReference>
<name>A0A511DR01_9PSEU</name>
<gene>
    <name evidence="2" type="ORF">PSU4_44320</name>
</gene>
<organism evidence="2 3">
    <name type="scientific">Pseudonocardia sulfidoxydans NBRC 16205</name>
    <dbReference type="NCBI Taxonomy" id="1223511"/>
    <lineage>
        <taxon>Bacteria</taxon>
        <taxon>Bacillati</taxon>
        <taxon>Actinomycetota</taxon>
        <taxon>Actinomycetes</taxon>
        <taxon>Pseudonocardiales</taxon>
        <taxon>Pseudonocardiaceae</taxon>
        <taxon>Pseudonocardia</taxon>
    </lineage>
</organism>
<comment type="caution">
    <text evidence="2">The sequence shown here is derived from an EMBL/GenBank/DDBJ whole genome shotgun (WGS) entry which is preliminary data.</text>
</comment>
<dbReference type="SUPFAM" id="SSF56300">
    <property type="entry name" value="Metallo-dependent phosphatases"/>
    <property type="match status" value="1"/>
</dbReference>
<accession>A0A511DR01</accession>
<sequence>MRVHVVSDVHGNVEGLARAGDGADALVVLGDLVDFIDYGDPAGGIVGTVLGAEVSGRLAQLRRIGDRNALREYATAAWAAVRDPRALVEEAIAEQYARMFAVLSAPTWAIPGNVDVPHLWPAHAGPDVQLVDGKVAEIGGLRFAFVGGAPLPPGVPFRPGPAWRPHLVSWEEYAAVVDGFSNVDVLCSHVPPAITELAYDTVTRGPEVTGPGLLGVIDRDRPRAALSGHVHQPLSRRVRRGRTECVNVGYFRRNPVPYVLRW</sequence>
<dbReference type="Pfam" id="PF00149">
    <property type="entry name" value="Metallophos"/>
    <property type="match status" value="1"/>
</dbReference>
<dbReference type="AlphaFoldDB" id="A0A511DR01"/>
<dbReference type="InterPro" id="IPR029052">
    <property type="entry name" value="Metallo-depent_PP-like"/>
</dbReference>
<proteinExistence type="predicted"/>
<feature type="domain" description="Calcineurin-like phosphoesterase" evidence="1">
    <location>
        <begin position="1"/>
        <end position="233"/>
    </location>
</feature>
<dbReference type="OrthoDB" id="3569607at2"/>
<dbReference type="Proteomes" id="UP000321685">
    <property type="component" value="Unassembled WGS sequence"/>
</dbReference>
<protein>
    <submittedName>
        <fullName evidence="2">Metallophosphoesterase</fullName>
    </submittedName>
</protein>
<keyword evidence="3" id="KW-1185">Reference proteome</keyword>
<dbReference type="GO" id="GO:0016787">
    <property type="term" value="F:hydrolase activity"/>
    <property type="evidence" value="ECO:0007669"/>
    <property type="project" value="InterPro"/>
</dbReference>
<reference evidence="2 3" key="1">
    <citation type="submission" date="2019-07" db="EMBL/GenBank/DDBJ databases">
        <title>Whole genome shotgun sequence of Pseudonocardia sulfidoxydans NBRC 16205.</title>
        <authorList>
            <person name="Hosoyama A."/>
            <person name="Uohara A."/>
            <person name="Ohji S."/>
            <person name="Ichikawa N."/>
        </authorList>
    </citation>
    <scope>NUCLEOTIDE SEQUENCE [LARGE SCALE GENOMIC DNA]</scope>
    <source>
        <strain evidence="2 3">NBRC 16205</strain>
    </source>
</reference>